<dbReference type="InterPro" id="IPR022385">
    <property type="entry name" value="Rhs_assc_core"/>
</dbReference>
<accession>A0A0T9QLT1</accession>
<proteinExistence type="predicted"/>
<dbReference type="NCBIfam" id="TIGR01643">
    <property type="entry name" value="YD_repeat_2x"/>
    <property type="match status" value="1"/>
</dbReference>
<organism evidence="2 3">
    <name type="scientific">Yersinia thracica</name>
    <dbReference type="NCBI Taxonomy" id="2890319"/>
    <lineage>
        <taxon>Bacteria</taxon>
        <taxon>Pseudomonadati</taxon>
        <taxon>Pseudomonadota</taxon>
        <taxon>Gammaproteobacteria</taxon>
        <taxon>Enterobacterales</taxon>
        <taxon>Yersiniaceae</taxon>
        <taxon>Yersinia</taxon>
    </lineage>
</organism>
<dbReference type="PANTHER" id="PTHR32305">
    <property type="match status" value="1"/>
</dbReference>
<dbReference type="PANTHER" id="PTHR32305:SF15">
    <property type="entry name" value="PROTEIN RHSA-RELATED"/>
    <property type="match status" value="1"/>
</dbReference>
<dbReference type="InterPro" id="IPR041508">
    <property type="entry name" value="TcC-like_repeat"/>
</dbReference>
<evidence type="ECO:0000256" key="1">
    <source>
        <dbReference type="SAM" id="MobiDB-lite"/>
    </source>
</evidence>
<protein>
    <submittedName>
        <fullName evidence="2">Putative insecticidal toxin complex protein</fullName>
    </submittedName>
</protein>
<dbReference type="AlphaFoldDB" id="A0A0T9QLT1"/>
<dbReference type="NCBIfam" id="TIGR03696">
    <property type="entry name" value="Rhs_assc_core"/>
    <property type="match status" value="1"/>
</dbReference>
<feature type="compositionally biased region" description="Polar residues" evidence="1">
    <location>
        <begin position="598"/>
        <end position="612"/>
    </location>
</feature>
<sequence length="849" mass="96673">MLRTEGVDNGHSVQLTDIEGRTVESLDAKGTRSWLTYEPELGRPLEHQQQTEDGITTITDRFFYGDNSPEYKDANLNGQCIRHYDTAGLQQIVSLSITGTPLQQQRQLLTDTRGPVDWFGEEQSWASRLSNEPFITRGITDALGQPITQTDAKGHTQRMAYNRAGQLTASWLTVNGGSEQVIVQSLTYSAAGQKLREESGNGVVTQYRYEAETQRLIGIKTTRPALKDRPNLLQDLRYDYDPAGNILAIHNDAEATRFYRNQKIVPETTYRYDALYQLIEATGRESDNNGAQNAHLPALSSLTDGNQYVNYTRRYTYDRAGNLLKIQHTGASQYSTNITISDSSNHGIQQQDGLTATDIRRQFDTAGNQQQLQPGQPLQWDTRQQLQQVTTVRRGAENPANDDYENYLYASDGMRVMKQSIQHTNSTRQTSEVIYLPGLELRTQYNNDNLTEDFQVITLSAAGRAQVRVLLWEKGQPEGIDNGQLRYSFDNQIGSSLLELDNNGDIITQEEYYPFGGTAVFSTRNTLEAKYKTVRYSGKERDATGLYYYGFRYYLPWLGRWLSSDPAGTIDGLNLYRMVRNNPVNLIDNYGHGAALPKQTQNSPSTRVTNHQNYKKPRPPKMTREIGVEYMPSIAMRLSYKGENKKGVIYLNHKKREEFEVEVSDDGRLRYKSGDKEFLDKDAPTEGDYTVWKRYLKAYVIGTDNKMYVHNHKIDEFHHSSFFSGKNVKDAGMIATAKGQILYINAKSGHYQPDSRQKLATTDFLYNENADMSQAVTHLSFKEGPDYNNTLYSLSDFHLHSFNIKPISNFFTSKLSENEKIEIFKKVTHYKLPANSITNERRTLINTMN</sequence>
<feature type="region of interest" description="Disordered" evidence="1">
    <location>
        <begin position="594"/>
        <end position="621"/>
    </location>
</feature>
<evidence type="ECO:0000313" key="2">
    <source>
        <dbReference type="EMBL" id="CNI17699.1"/>
    </source>
</evidence>
<dbReference type="Pfam" id="PF18807">
    <property type="entry name" value="TTc_toxin_rep"/>
    <property type="match status" value="1"/>
</dbReference>
<dbReference type="Proteomes" id="UP000041882">
    <property type="component" value="Unassembled WGS sequence"/>
</dbReference>
<dbReference type="InterPro" id="IPR050708">
    <property type="entry name" value="T6SS_VgrG/RHS"/>
</dbReference>
<gene>
    <name evidence="2" type="ORF">ERS008472_03439</name>
</gene>
<name>A0A0T9QLT1_9GAMM</name>
<evidence type="ECO:0000313" key="3">
    <source>
        <dbReference type="Proteomes" id="UP000041882"/>
    </source>
</evidence>
<dbReference type="EMBL" id="CQAW01000019">
    <property type="protein sequence ID" value="CNI17699.1"/>
    <property type="molecule type" value="Genomic_DNA"/>
</dbReference>
<dbReference type="Gene3D" id="2.180.10.10">
    <property type="entry name" value="RHS repeat-associated core"/>
    <property type="match status" value="1"/>
</dbReference>
<dbReference type="InterPro" id="IPR006530">
    <property type="entry name" value="YD"/>
</dbReference>
<keyword evidence="3" id="KW-1185">Reference proteome</keyword>
<reference evidence="3" key="1">
    <citation type="submission" date="2015-03" db="EMBL/GenBank/DDBJ databases">
        <authorList>
            <consortium name="Pathogen Informatics"/>
            <person name="Murphy D."/>
        </authorList>
    </citation>
    <scope>NUCLEOTIDE SEQUENCE [LARGE SCALE GENOMIC DNA]</scope>
    <source>
        <strain evidence="3">IP6945</strain>
    </source>
</reference>